<evidence type="ECO:0000313" key="4">
    <source>
        <dbReference type="Proteomes" id="UP000295375"/>
    </source>
</evidence>
<sequence length="120" mass="13559">MKQIKRVLLLAAGGLALGLAVLGIVLPILPTTPWVLVAAYCFAKAEPRWERRMLEHKTFGPLIIAWRDRQAIPMVGKIAALLMLTISSVIGWLRLEWHYAWIPTLVALIVGPWIWTRPSR</sequence>
<organism evidence="3 4">
    <name type="scientific">Permianibacter aggregans</name>
    <dbReference type="NCBI Taxonomy" id="1510150"/>
    <lineage>
        <taxon>Bacteria</taxon>
        <taxon>Pseudomonadati</taxon>
        <taxon>Pseudomonadota</taxon>
        <taxon>Gammaproteobacteria</taxon>
        <taxon>Pseudomonadales</taxon>
        <taxon>Pseudomonadaceae</taxon>
        <taxon>Permianibacter</taxon>
    </lineage>
</organism>
<keyword evidence="1 2" id="KW-0472">Membrane</keyword>
<proteinExistence type="predicted"/>
<reference evidence="3 4" key="1">
    <citation type="submission" date="2019-03" db="EMBL/GenBank/DDBJ databases">
        <title>Genomic Encyclopedia of Type Strains, Phase IV (KMG-IV): sequencing the most valuable type-strain genomes for metagenomic binning, comparative biology and taxonomic classification.</title>
        <authorList>
            <person name="Goeker M."/>
        </authorList>
    </citation>
    <scope>NUCLEOTIDE SEQUENCE [LARGE SCALE GENOMIC DNA]</scope>
    <source>
        <strain evidence="3 4">DSM 103792</strain>
    </source>
</reference>
<name>A0A4R6UYW0_9GAMM</name>
<keyword evidence="2" id="KW-1133">Transmembrane helix</keyword>
<dbReference type="EMBL" id="SNYM01000001">
    <property type="protein sequence ID" value="TDQ51299.1"/>
    <property type="molecule type" value="Genomic_DNA"/>
</dbReference>
<dbReference type="Pfam" id="PF04304">
    <property type="entry name" value="DUF454"/>
    <property type="match status" value="1"/>
</dbReference>
<dbReference type="Proteomes" id="UP000295375">
    <property type="component" value="Unassembled WGS sequence"/>
</dbReference>
<dbReference type="GO" id="GO:0005886">
    <property type="term" value="C:plasma membrane"/>
    <property type="evidence" value="ECO:0007669"/>
    <property type="project" value="UniProtKB-SubCell"/>
</dbReference>
<dbReference type="InterPro" id="IPR007401">
    <property type="entry name" value="DUF454"/>
</dbReference>
<comment type="subcellular location">
    <subcellularLocation>
        <location evidence="1">Cell inner membrane</location>
        <topology evidence="1">Multi-pass membrane protein</topology>
    </subcellularLocation>
</comment>
<dbReference type="OrthoDB" id="9816293at2"/>
<dbReference type="RefSeq" id="WP_133587176.1">
    <property type="nucleotide sequence ID" value="NZ_CP037953.1"/>
</dbReference>
<protein>
    <recommendedName>
        <fullName evidence="1">Inner membrane protein</fullName>
    </recommendedName>
</protein>
<evidence type="ECO:0000256" key="1">
    <source>
        <dbReference type="PIRNR" id="PIRNR016789"/>
    </source>
</evidence>
<feature type="transmembrane region" description="Helical" evidence="2">
    <location>
        <begin position="99"/>
        <end position="116"/>
    </location>
</feature>
<accession>A0A4R6UYW0</accession>
<comment type="caution">
    <text evidence="3">The sequence shown here is derived from an EMBL/GenBank/DDBJ whole genome shotgun (WGS) entry which is preliminary data.</text>
</comment>
<feature type="transmembrane region" description="Helical" evidence="2">
    <location>
        <begin position="71"/>
        <end position="93"/>
    </location>
</feature>
<dbReference type="AlphaFoldDB" id="A0A4R6UYW0"/>
<gene>
    <name evidence="3" type="ORF">EV696_101273</name>
</gene>
<keyword evidence="4" id="KW-1185">Reference proteome</keyword>
<dbReference type="PANTHER" id="PTHR35813">
    <property type="entry name" value="INNER MEMBRANE PROTEIN YBAN"/>
    <property type="match status" value="1"/>
</dbReference>
<keyword evidence="1" id="KW-1003">Cell membrane</keyword>
<keyword evidence="2" id="KW-0812">Transmembrane</keyword>
<dbReference type="PANTHER" id="PTHR35813:SF1">
    <property type="entry name" value="INNER MEMBRANE PROTEIN YBAN"/>
    <property type="match status" value="1"/>
</dbReference>
<dbReference type="PIRSF" id="PIRSF016789">
    <property type="entry name" value="DUF454"/>
    <property type="match status" value="1"/>
</dbReference>
<keyword evidence="1" id="KW-0997">Cell inner membrane</keyword>
<evidence type="ECO:0000256" key="2">
    <source>
        <dbReference type="SAM" id="Phobius"/>
    </source>
</evidence>
<evidence type="ECO:0000313" key="3">
    <source>
        <dbReference type="EMBL" id="TDQ51299.1"/>
    </source>
</evidence>